<gene>
    <name evidence="1" type="ORF">AB0D65_07250</name>
</gene>
<comment type="caution">
    <text evidence="1">The sequence shown here is derived from an EMBL/GenBank/DDBJ whole genome shotgun (WGS) entry which is preliminary data.</text>
</comment>
<sequence length="248" mass="26317">MNPSAGSTASAQHTDHVEHAEHAEYTDLAQGSLPSRHQRRILVCAGPAPTGHRDLHRATARWQRQYIGGVFVRVPATGAEQRRVVAEFTAAGCSPQTAHFYRPGDLAALRPLAHRIAGLLDGSDCDPVGAAELLVVGATDVVGPCPARDLALARAVAAFVNTRLGEDWLVRPEATPVPATAGPADERQAQRDLAPAELEDHFADTARALAAEAECRLEMFDRLPDDAGTRVPHYAVAGPCPAVTIPTT</sequence>
<dbReference type="RefSeq" id="WP_359977484.1">
    <property type="nucleotide sequence ID" value="NZ_JBEZLS010000004.1"/>
</dbReference>
<evidence type="ECO:0000313" key="1">
    <source>
        <dbReference type="EMBL" id="MEU9350807.1"/>
    </source>
</evidence>
<organism evidence="1 2">
    <name type="scientific">Streptomyces griseoloalbus</name>
    <dbReference type="NCBI Taxonomy" id="67303"/>
    <lineage>
        <taxon>Bacteria</taxon>
        <taxon>Bacillati</taxon>
        <taxon>Actinomycetota</taxon>
        <taxon>Actinomycetes</taxon>
        <taxon>Kitasatosporales</taxon>
        <taxon>Streptomycetaceae</taxon>
        <taxon>Streptomyces</taxon>
    </lineage>
</organism>
<dbReference type="Proteomes" id="UP001551582">
    <property type="component" value="Unassembled WGS sequence"/>
</dbReference>
<dbReference type="EMBL" id="JBEZLS010000004">
    <property type="protein sequence ID" value="MEU9350807.1"/>
    <property type="molecule type" value="Genomic_DNA"/>
</dbReference>
<name>A0ABV3E1S4_9ACTN</name>
<accession>A0ABV3E1S4</accession>
<proteinExistence type="predicted"/>
<protein>
    <submittedName>
        <fullName evidence="1">Uncharacterized protein</fullName>
    </submittedName>
</protein>
<keyword evidence="2" id="KW-1185">Reference proteome</keyword>
<reference evidence="1 2" key="1">
    <citation type="submission" date="2024-06" db="EMBL/GenBank/DDBJ databases">
        <title>The Natural Products Discovery Center: Release of the First 8490 Sequenced Strains for Exploring Actinobacteria Biosynthetic Diversity.</title>
        <authorList>
            <person name="Kalkreuter E."/>
            <person name="Kautsar S.A."/>
            <person name="Yang D."/>
            <person name="Bader C.D."/>
            <person name="Teijaro C.N."/>
            <person name="Fluegel L."/>
            <person name="Davis C.M."/>
            <person name="Simpson J.R."/>
            <person name="Lauterbach L."/>
            <person name="Steele A.D."/>
            <person name="Gui C."/>
            <person name="Meng S."/>
            <person name="Li G."/>
            <person name="Viehrig K."/>
            <person name="Ye F."/>
            <person name="Su P."/>
            <person name="Kiefer A.F."/>
            <person name="Nichols A."/>
            <person name="Cepeda A.J."/>
            <person name="Yan W."/>
            <person name="Fan B."/>
            <person name="Jiang Y."/>
            <person name="Adhikari A."/>
            <person name="Zheng C.-J."/>
            <person name="Schuster L."/>
            <person name="Cowan T.M."/>
            <person name="Smanski M.J."/>
            <person name="Chevrette M.G."/>
            <person name="De Carvalho L.P.S."/>
            <person name="Shen B."/>
        </authorList>
    </citation>
    <scope>NUCLEOTIDE SEQUENCE [LARGE SCALE GENOMIC DNA]</scope>
    <source>
        <strain evidence="1 2">NPDC048274</strain>
    </source>
</reference>
<evidence type="ECO:0000313" key="2">
    <source>
        <dbReference type="Proteomes" id="UP001551582"/>
    </source>
</evidence>